<comment type="caution">
    <text evidence="3">The sequence shown here is derived from an EMBL/GenBank/DDBJ whole genome shotgun (WGS) entry which is preliminary data.</text>
</comment>
<keyword evidence="4" id="KW-1185">Reference proteome</keyword>
<dbReference type="InterPro" id="IPR029058">
    <property type="entry name" value="AB_hydrolase_fold"/>
</dbReference>
<dbReference type="GO" id="GO:0016787">
    <property type="term" value="F:hydrolase activity"/>
    <property type="evidence" value="ECO:0007669"/>
    <property type="project" value="UniProtKB-KW"/>
</dbReference>
<organism evidence="3 4">
    <name type="scientific">Niabella pedocola</name>
    <dbReference type="NCBI Taxonomy" id="1752077"/>
    <lineage>
        <taxon>Bacteria</taxon>
        <taxon>Pseudomonadati</taxon>
        <taxon>Bacteroidota</taxon>
        <taxon>Chitinophagia</taxon>
        <taxon>Chitinophagales</taxon>
        <taxon>Chitinophagaceae</taxon>
        <taxon>Niabella</taxon>
    </lineage>
</organism>
<protein>
    <submittedName>
        <fullName evidence="3">Alpha/beta hydrolase</fullName>
    </submittedName>
</protein>
<keyword evidence="3" id="KW-0378">Hydrolase</keyword>
<reference evidence="3 4" key="1">
    <citation type="submission" date="2021-11" db="EMBL/GenBank/DDBJ databases">
        <title>Genomic of Niabella pedocola.</title>
        <authorList>
            <person name="Wu T."/>
        </authorList>
    </citation>
    <scope>NUCLEOTIDE SEQUENCE [LARGE SCALE GENOMIC DNA]</scope>
    <source>
        <strain evidence="3 4">JCM 31011</strain>
    </source>
</reference>
<dbReference type="PANTHER" id="PTHR43433:SF5">
    <property type="entry name" value="AB HYDROLASE-1 DOMAIN-CONTAINING PROTEIN"/>
    <property type="match status" value="1"/>
</dbReference>
<dbReference type="InterPro" id="IPR050471">
    <property type="entry name" value="AB_hydrolase"/>
</dbReference>
<dbReference type="Gene3D" id="3.40.50.1820">
    <property type="entry name" value="alpha/beta hydrolase"/>
    <property type="match status" value="1"/>
</dbReference>
<evidence type="ECO:0000313" key="4">
    <source>
        <dbReference type="Proteomes" id="UP001199816"/>
    </source>
</evidence>
<evidence type="ECO:0000259" key="2">
    <source>
        <dbReference type="Pfam" id="PF12697"/>
    </source>
</evidence>
<sequence length="292" mass="31943">MKPVWLPAALFLCYTAQMGVSTGANNPILVRDSIPCKAGYARVNGIQMYYEIYGKGAPLVLLHGGGSTIQTTFGRVIPLLAQHRQLICVELQAHGRTEDRDTGLSFDQDADDVAALLHNLSIKKADFFGFSNGGNTALKIAIRYPQLCRKVIAGSVLLKRNGTAPQFWEAMQHARFEQMPQPYKDAFLQVTPDTAKLRNLFQRCANRMKTFTDFSDAAIRSIRAPVLFINGDADVGSPEHITAMAKLVPNGQATIIPGGHGAYIGERVASPPGDTLYRSVVPVLIQFLDLNQ</sequence>
<proteinExistence type="predicted"/>
<dbReference type="RefSeq" id="WP_231002724.1">
    <property type="nucleotide sequence ID" value="NZ_JAJNEC010000003.1"/>
</dbReference>
<accession>A0ABS8PNH1</accession>
<name>A0ABS8PNH1_9BACT</name>
<feature type="chain" id="PRO_5045286358" evidence="1">
    <location>
        <begin position="19"/>
        <end position="292"/>
    </location>
</feature>
<dbReference type="Proteomes" id="UP001199816">
    <property type="component" value="Unassembled WGS sequence"/>
</dbReference>
<dbReference type="InterPro" id="IPR000073">
    <property type="entry name" value="AB_hydrolase_1"/>
</dbReference>
<dbReference type="EMBL" id="JAJNEC010000003">
    <property type="protein sequence ID" value="MCD2421823.1"/>
    <property type="molecule type" value="Genomic_DNA"/>
</dbReference>
<dbReference type="Pfam" id="PF12697">
    <property type="entry name" value="Abhydrolase_6"/>
    <property type="match status" value="1"/>
</dbReference>
<dbReference type="SUPFAM" id="SSF53474">
    <property type="entry name" value="alpha/beta-Hydrolases"/>
    <property type="match status" value="1"/>
</dbReference>
<gene>
    <name evidence="3" type="ORF">LQ567_03560</name>
</gene>
<feature type="signal peptide" evidence="1">
    <location>
        <begin position="1"/>
        <end position="18"/>
    </location>
</feature>
<dbReference type="PANTHER" id="PTHR43433">
    <property type="entry name" value="HYDROLASE, ALPHA/BETA FOLD FAMILY PROTEIN"/>
    <property type="match status" value="1"/>
</dbReference>
<evidence type="ECO:0000256" key="1">
    <source>
        <dbReference type="SAM" id="SignalP"/>
    </source>
</evidence>
<evidence type="ECO:0000313" key="3">
    <source>
        <dbReference type="EMBL" id="MCD2421823.1"/>
    </source>
</evidence>
<keyword evidence="1" id="KW-0732">Signal</keyword>
<feature type="domain" description="AB hydrolase-1" evidence="2">
    <location>
        <begin position="59"/>
        <end position="261"/>
    </location>
</feature>